<accession>A0ABV2WFM1</accession>
<sequence length="73" mass="7883">MPYESLYEKAVTAWDYSQAVPVVVTTLEQLQEHGAGAPVWRRLGRAHGQTLTAALDNPDGHALLARRAVGDVG</sequence>
<evidence type="ECO:0000313" key="2">
    <source>
        <dbReference type="Proteomes" id="UP001550378"/>
    </source>
</evidence>
<name>A0ABV2WFM1_9ACTN</name>
<reference evidence="1 2" key="1">
    <citation type="submission" date="2024-06" db="EMBL/GenBank/DDBJ databases">
        <title>The Natural Products Discovery Center: Release of the First 8490 Sequenced Strains for Exploring Actinobacteria Biosynthetic Diversity.</title>
        <authorList>
            <person name="Kalkreuter E."/>
            <person name="Kautsar S.A."/>
            <person name="Yang D."/>
            <person name="Bader C.D."/>
            <person name="Teijaro C.N."/>
            <person name="Fluegel L."/>
            <person name="Davis C.M."/>
            <person name="Simpson J.R."/>
            <person name="Lauterbach L."/>
            <person name="Steele A.D."/>
            <person name="Gui C."/>
            <person name="Meng S."/>
            <person name="Li G."/>
            <person name="Viehrig K."/>
            <person name="Ye F."/>
            <person name="Su P."/>
            <person name="Kiefer A.F."/>
            <person name="Nichols A."/>
            <person name="Cepeda A.J."/>
            <person name="Yan W."/>
            <person name="Fan B."/>
            <person name="Jiang Y."/>
            <person name="Adhikari A."/>
            <person name="Zheng C.-J."/>
            <person name="Schuster L."/>
            <person name="Cowan T.M."/>
            <person name="Smanski M.J."/>
            <person name="Chevrette M.G."/>
            <person name="De Carvalho L.P.S."/>
            <person name="Shen B."/>
        </authorList>
    </citation>
    <scope>NUCLEOTIDE SEQUENCE [LARGE SCALE GENOMIC DNA]</scope>
    <source>
        <strain evidence="1 2">NPDC006337</strain>
    </source>
</reference>
<protein>
    <submittedName>
        <fullName evidence="1">Uncharacterized protein</fullName>
    </submittedName>
</protein>
<proteinExistence type="predicted"/>
<dbReference type="Proteomes" id="UP001550378">
    <property type="component" value="Unassembled WGS sequence"/>
</dbReference>
<dbReference type="EMBL" id="JBEXZR010000050">
    <property type="protein sequence ID" value="MEU0712161.1"/>
    <property type="molecule type" value="Genomic_DNA"/>
</dbReference>
<dbReference type="RefSeq" id="WP_359657088.1">
    <property type="nucleotide sequence ID" value="NZ_JBEXZO010000011.1"/>
</dbReference>
<keyword evidence="2" id="KW-1185">Reference proteome</keyword>
<organism evidence="1 2">
    <name type="scientific">Streptomyces lavendulocolor</name>
    <dbReference type="NCBI Taxonomy" id="67316"/>
    <lineage>
        <taxon>Bacteria</taxon>
        <taxon>Bacillati</taxon>
        <taxon>Actinomycetota</taxon>
        <taxon>Actinomycetes</taxon>
        <taxon>Kitasatosporales</taxon>
        <taxon>Streptomycetaceae</taxon>
        <taxon>Streptomyces</taxon>
    </lineage>
</organism>
<comment type="caution">
    <text evidence="1">The sequence shown here is derived from an EMBL/GenBank/DDBJ whole genome shotgun (WGS) entry which is preliminary data.</text>
</comment>
<gene>
    <name evidence="1" type="ORF">ABZ508_32900</name>
</gene>
<evidence type="ECO:0000313" key="1">
    <source>
        <dbReference type="EMBL" id="MEU0712161.1"/>
    </source>
</evidence>